<feature type="domain" description="MULE transposase" evidence="1">
    <location>
        <begin position="50"/>
        <end position="141"/>
    </location>
</feature>
<accession>A0AAE0EJQ7</accession>
<protein>
    <recommendedName>
        <fullName evidence="1">MULE transposase domain-containing protein</fullName>
    </recommendedName>
</protein>
<dbReference type="PANTHER" id="PTHR31973:SF195">
    <property type="entry name" value="MUDR FAMILY TRANSPOSASE"/>
    <property type="match status" value="1"/>
</dbReference>
<reference evidence="2" key="1">
    <citation type="journal article" date="2023" name="Plant J.">
        <title>Genome sequences and population genomics provide insights into the demographic history, inbreeding, and mutation load of two 'living fossil' tree species of Dipteronia.</title>
        <authorList>
            <person name="Feng Y."/>
            <person name="Comes H.P."/>
            <person name="Chen J."/>
            <person name="Zhu S."/>
            <person name="Lu R."/>
            <person name="Zhang X."/>
            <person name="Li P."/>
            <person name="Qiu J."/>
            <person name="Olsen K.M."/>
            <person name="Qiu Y."/>
        </authorList>
    </citation>
    <scope>NUCLEOTIDE SEQUENCE</scope>
    <source>
        <strain evidence="2">NBL</strain>
    </source>
</reference>
<name>A0AAE0EJQ7_9ROSI</name>
<organism evidence="2 3">
    <name type="scientific">Dipteronia sinensis</name>
    <dbReference type="NCBI Taxonomy" id="43782"/>
    <lineage>
        <taxon>Eukaryota</taxon>
        <taxon>Viridiplantae</taxon>
        <taxon>Streptophyta</taxon>
        <taxon>Embryophyta</taxon>
        <taxon>Tracheophyta</taxon>
        <taxon>Spermatophyta</taxon>
        <taxon>Magnoliopsida</taxon>
        <taxon>eudicotyledons</taxon>
        <taxon>Gunneridae</taxon>
        <taxon>Pentapetalae</taxon>
        <taxon>rosids</taxon>
        <taxon>malvids</taxon>
        <taxon>Sapindales</taxon>
        <taxon>Sapindaceae</taxon>
        <taxon>Hippocastanoideae</taxon>
        <taxon>Acereae</taxon>
        <taxon>Dipteronia</taxon>
    </lineage>
</organism>
<dbReference type="InterPro" id="IPR018289">
    <property type="entry name" value="MULE_transposase_dom"/>
</dbReference>
<comment type="caution">
    <text evidence="2">The sequence shown here is derived from an EMBL/GenBank/DDBJ whole genome shotgun (WGS) entry which is preliminary data.</text>
</comment>
<gene>
    <name evidence="2" type="ORF">Dsin_002485</name>
</gene>
<evidence type="ECO:0000313" key="3">
    <source>
        <dbReference type="Proteomes" id="UP001281410"/>
    </source>
</evidence>
<proteinExistence type="predicted"/>
<dbReference type="Pfam" id="PF10551">
    <property type="entry name" value="MULE"/>
    <property type="match status" value="1"/>
</dbReference>
<dbReference type="PANTHER" id="PTHR31973">
    <property type="entry name" value="POLYPROTEIN, PUTATIVE-RELATED"/>
    <property type="match status" value="1"/>
</dbReference>
<keyword evidence="3" id="KW-1185">Reference proteome</keyword>
<sequence>MLPSFFYMLEQSNGGTVTKIETDSENRFAYGFMALGAYIEGFNTIIRQVIAIDATQAKTKYVLLVAVYKDGNEMIYPLAFGFAHSKCTESWTWFLKQLRTVIRYPELVMLVSDRHVGIFTSMEVIFPDAAHGVCAYHLSQNLKRICKQRDDVIKLYYHYIYVPCRGIRP</sequence>
<dbReference type="AlphaFoldDB" id="A0AAE0EJQ7"/>
<evidence type="ECO:0000259" key="1">
    <source>
        <dbReference type="Pfam" id="PF10551"/>
    </source>
</evidence>
<evidence type="ECO:0000313" key="2">
    <source>
        <dbReference type="EMBL" id="KAK3230604.1"/>
    </source>
</evidence>
<dbReference type="Proteomes" id="UP001281410">
    <property type="component" value="Unassembled WGS sequence"/>
</dbReference>
<dbReference type="EMBL" id="JANJYJ010000001">
    <property type="protein sequence ID" value="KAK3230604.1"/>
    <property type="molecule type" value="Genomic_DNA"/>
</dbReference>